<sequence>SIARRVNANVVIHGHTHLPRFLYEDGIYIINPGSATGVKSGEIKETIKSISILEISESLKVRL</sequence>
<name>A0A397WRG8_9ARCH</name>
<reference evidence="2 3" key="1">
    <citation type="journal article" date="2018" name="Syst. Appl. Microbiol.">
        <title>A new symbiotic nanoarchaeote (Candidatus Nanoclepta minutus) and its host (Zestosphaera tikiterensis gen. nov., sp. nov.) from a New Zealand hot spring.</title>
        <authorList>
            <person name="St John E."/>
            <person name="Liu Y."/>
            <person name="Podar M."/>
            <person name="Stott M.B."/>
            <person name="Meneghin J."/>
            <person name="Chen Z."/>
            <person name="Lagutin K."/>
            <person name="Mitchell K."/>
            <person name="Reysenbach A.L."/>
        </authorList>
    </citation>
    <scope>NUCLEOTIDE SEQUENCE [LARGE SCALE GENOMIC DNA]</scope>
    <source>
        <strain evidence="2">NZ3</strain>
    </source>
</reference>
<dbReference type="Pfam" id="PF12850">
    <property type="entry name" value="Metallophos_2"/>
    <property type="match status" value="1"/>
</dbReference>
<dbReference type="InterPro" id="IPR024654">
    <property type="entry name" value="Calcineurin-like_PHP_lpxH"/>
</dbReference>
<dbReference type="InterPro" id="IPR029052">
    <property type="entry name" value="Metallo-depent_PP-like"/>
</dbReference>
<feature type="domain" description="Calcineurin-like phosphoesterase" evidence="1">
    <location>
        <begin position="5"/>
        <end position="44"/>
    </location>
</feature>
<evidence type="ECO:0000313" key="2">
    <source>
        <dbReference type="EMBL" id="RIB35256.1"/>
    </source>
</evidence>
<dbReference type="EMBL" id="MWMI01000003">
    <property type="protein sequence ID" value="RIB35256.1"/>
    <property type="molecule type" value="Genomic_DNA"/>
</dbReference>
<organism evidence="2 3">
    <name type="scientific">Candidatus Nanoclepta minutus</name>
    <dbReference type="NCBI Taxonomy" id="1940235"/>
    <lineage>
        <taxon>Archaea</taxon>
        <taxon>Nanobdellota</taxon>
        <taxon>Candidatus Nanoclepta</taxon>
    </lineage>
</organism>
<dbReference type="AlphaFoldDB" id="A0A397WRG8"/>
<protein>
    <recommendedName>
        <fullName evidence="1">Calcineurin-like phosphoesterase domain-containing protein</fullName>
    </recommendedName>
</protein>
<dbReference type="SUPFAM" id="SSF56300">
    <property type="entry name" value="Metallo-dependent phosphatases"/>
    <property type="match status" value="1"/>
</dbReference>
<proteinExistence type="predicted"/>
<gene>
    <name evidence="2" type="ORF">BXU00_01845</name>
</gene>
<dbReference type="Proteomes" id="UP000266622">
    <property type="component" value="Unassembled WGS sequence"/>
</dbReference>
<accession>A0A397WRG8</accession>
<dbReference type="Gene3D" id="3.60.21.10">
    <property type="match status" value="1"/>
</dbReference>
<feature type="non-terminal residue" evidence="2">
    <location>
        <position position="1"/>
    </location>
</feature>
<evidence type="ECO:0000313" key="3">
    <source>
        <dbReference type="Proteomes" id="UP000266622"/>
    </source>
</evidence>
<comment type="caution">
    <text evidence="2">The sequence shown here is derived from an EMBL/GenBank/DDBJ whole genome shotgun (WGS) entry which is preliminary data.</text>
</comment>
<evidence type="ECO:0000259" key="1">
    <source>
        <dbReference type="Pfam" id="PF12850"/>
    </source>
</evidence>